<feature type="active site" description="Charge relay system" evidence="5">
    <location>
        <position position="266"/>
    </location>
</feature>
<keyword evidence="3 5" id="KW-0378">Hydrolase</keyword>
<evidence type="ECO:0000256" key="4">
    <source>
        <dbReference type="ARBA" id="ARBA00022825"/>
    </source>
</evidence>
<keyword evidence="2 5" id="KW-0645">Protease</keyword>
<organism evidence="7 8">
    <name type="scientific">Paractinoplanes lichenicola</name>
    <dbReference type="NCBI Taxonomy" id="2802976"/>
    <lineage>
        <taxon>Bacteria</taxon>
        <taxon>Bacillati</taxon>
        <taxon>Actinomycetota</taxon>
        <taxon>Actinomycetes</taxon>
        <taxon>Micromonosporales</taxon>
        <taxon>Micromonosporaceae</taxon>
        <taxon>Paractinoplanes</taxon>
    </lineage>
</organism>
<evidence type="ECO:0000256" key="1">
    <source>
        <dbReference type="ARBA" id="ARBA00011073"/>
    </source>
</evidence>
<comment type="similarity">
    <text evidence="1 5">Belongs to the peptidase S8 family.</text>
</comment>
<comment type="caution">
    <text evidence="7">The sequence shown here is derived from an EMBL/GenBank/DDBJ whole genome shotgun (WGS) entry which is preliminary data.</text>
</comment>
<feature type="active site" description="Charge relay system" evidence="5">
    <location>
        <position position="234"/>
    </location>
</feature>
<gene>
    <name evidence="7" type="ORF">JKJ07_40030</name>
</gene>
<dbReference type="InterPro" id="IPR015500">
    <property type="entry name" value="Peptidase_S8_subtilisin-rel"/>
</dbReference>
<dbReference type="Pfam" id="PF00082">
    <property type="entry name" value="Peptidase_S8"/>
    <property type="match status" value="1"/>
</dbReference>
<dbReference type="PANTHER" id="PTHR43399">
    <property type="entry name" value="SUBTILISIN-RELATED"/>
    <property type="match status" value="1"/>
</dbReference>
<dbReference type="EMBL" id="JAENHO010000014">
    <property type="protein sequence ID" value="MBL7260501.1"/>
    <property type="molecule type" value="Genomic_DNA"/>
</dbReference>
<proteinExistence type="inferred from homology"/>
<keyword evidence="4 5" id="KW-0720">Serine protease</keyword>
<dbReference type="InterPro" id="IPR000209">
    <property type="entry name" value="Peptidase_S8/S53_dom"/>
</dbReference>
<keyword evidence="8" id="KW-1185">Reference proteome</keyword>
<dbReference type="PRINTS" id="PR00723">
    <property type="entry name" value="SUBTILISIN"/>
</dbReference>
<evidence type="ECO:0000256" key="5">
    <source>
        <dbReference type="PROSITE-ProRule" id="PRU01240"/>
    </source>
</evidence>
<dbReference type="PANTHER" id="PTHR43399:SF4">
    <property type="entry name" value="CELL WALL-ASSOCIATED PROTEASE"/>
    <property type="match status" value="1"/>
</dbReference>
<dbReference type="Proteomes" id="UP000598996">
    <property type="component" value="Unassembled WGS sequence"/>
</dbReference>
<sequence>MRSFPSAEESALSPSKRLTGVLTAGLLIGAGAVAASPPGPAAASLPHSPVARAITLITGDVVQLVPSGDGRVAASVRPGPGRERMSFTTVETKDGVRVVPADAVPLLAAGRVDAELFDVQRLIDQGYGDAARDTLPLIVKSAQATTTARTLGASAGVALPSLGAVAVRADKDSLADFWRTQKQAGGEARTATTDRIWLDGQVKPVLDRSTAQIGAPEAWQAGLDGRGVTVAVLDTGADQNHPDLAGRIAEARDFSGSPDTADHFGHGTHVAATVAGSGAGSNGTRKGVAPGARLLVGKVLDDSGTGYESGIIAGMEWAAGAGAKVVNMSLGGSATDGTDPMSAAVDELSASTGALFVVAAGNEGADYSVGTPGASPSALTVGAVDRDNQLADFSSRGPRLGDEGLKPEITAPGVGIVAARAAGTTMGEPVDELYTAANGTSMATPHVAGAAAIVAQQHPDWTGAQIKNSLVSTSLLASDASVYAQGAGRVDIARAVRQNISGTGVADFGLHALGDPAVSRKVTYTNAGPAPVTLTLRSSLSQITVTPATVTVPAGGSADVALGWNLPAVEPGQLDGRLTATGPGGVLVTTAIGGTLDRERHLVTFKAIGRDGKPAPVPVLQAFGDDRRFDVLNFLDAGEEKTFQLAEGDYLVDATIPSSGPQNEQDNLVTIPELKVDRDLTVVLDARTAKPIRIETPKPAEQRTVESYYVRRVTGSGRGIINGFMNFSAVQKINVTPTAKLRKGSYEFSSRWQLVAPLVQASIPGVTGELDINLCVNSPAYEGTRRFDLVKGLGGNVRGKAVVLESDNADEASQAAAAAGAAVALVVLPADRSAWQPWDPSAELRLPIPTAQVAHDDGQRILARAGARISLTLTTNSPYLYDVFQVSKDRVPDGIVHKVTAANSYRISSRYAHNGGFDWVREQRFGWRPYQEYSWNDTQRDVRTPTVREEWVSTGDSVWQHQVHHEFPWSNLGGSLQGGIVEDPISYGRAGSASETWYAPVVRPATPSGHTSSRTGNTLQLRVASFVDSSDRHYLVTDSGAKLSRDGSLLAELPNGWQDVPVPAGKATYRLDLATARGGDDWLYGTSTSTSWTFKSGAEGTLPLLQVSYGVSPVLTVKVPGAQRVSVATSADDGRTWKPALMLGPVVVVPGGRTPVSLRVVASDKSGNSVEQTVIRAYGR</sequence>
<accession>A0ABS1W186</accession>
<dbReference type="Gene3D" id="3.40.50.200">
    <property type="entry name" value="Peptidase S8/S53 domain"/>
    <property type="match status" value="1"/>
</dbReference>
<dbReference type="PROSITE" id="PS51892">
    <property type="entry name" value="SUBTILASE"/>
    <property type="match status" value="1"/>
</dbReference>
<dbReference type="InterPro" id="IPR036852">
    <property type="entry name" value="Peptidase_S8/S53_dom_sf"/>
</dbReference>
<evidence type="ECO:0000256" key="3">
    <source>
        <dbReference type="ARBA" id="ARBA00022801"/>
    </source>
</evidence>
<evidence type="ECO:0000256" key="2">
    <source>
        <dbReference type="ARBA" id="ARBA00022670"/>
    </source>
</evidence>
<dbReference type="InterPro" id="IPR023828">
    <property type="entry name" value="Peptidase_S8_Ser-AS"/>
</dbReference>
<evidence type="ECO:0000313" key="7">
    <source>
        <dbReference type="EMBL" id="MBL7260501.1"/>
    </source>
</evidence>
<name>A0ABS1W186_9ACTN</name>
<dbReference type="InterPro" id="IPR051048">
    <property type="entry name" value="Peptidase_S8/S53_subtilisin"/>
</dbReference>
<feature type="active site" description="Charge relay system" evidence="5">
    <location>
        <position position="441"/>
    </location>
</feature>
<reference evidence="7 8" key="1">
    <citation type="submission" date="2021-01" db="EMBL/GenBank/DDBJ databases">
        <title>Actinoplanes sp. nov. LDG1-01 isolated from lichen.</title>
        <authorList>
            <person name="Saeng-In P."/>
            <person name="Phongsopitanun W."/>
            <person name="Kanchanasin P."/>
            <person name="Yuki M."/>
            <person name="Kudo T."/>
            <person name="Ohkuma M."/>
            <person name="Tanasupawat S."/>
        </authorList>
    </citation>
    <scope>NUCLEOTIDE SEQUENCE [LARGE SCALE GENOMIC DNA]</scope>
    <source>
        <strain evidence="7 8">LDG1-01</strain>
    </source>
</reference>
<dbReference type="PROSITE" id="PS00138">
    <property type="entry name" value="SUBTILASE_SER"/>
    <property type="match status" value="1"/>
</dbReference>
<evidence type="ECO:0000259" key="6">
    <source>
        <dbReference type="Pfam" id="PF00082"/>
    </source>
</evidence>
<feature type="domain" description="Peptidase S8/S53" evidence="6">
    <location>
        <begin position="225"/>
        <end position="488"/>
    </location>
</feature>
<evidence type="ECO:0000313" key="8">
    <source>
        <dbReference type="Proteomes" id="UP000598996"/>
    </source>
</evidence>
<protein>
    <submittedName>
        <fullName evidence="7">S8 family serine peptidase</fullName>
    </submittedName>
</protein>
<dbReference type="SUPFAM" id="SSF52743">
    <property type="entry name" value="Subtilisin-like"/>
    <property type="match status" value="1"/>
</dbReference>